<dbReference type="Proteomes" id="UP000784294">
    <property type="component" value="Unassembled WGS sequence"/>
</dbReference>
<keyword evidence="4" id="KW-1185">Reference proteome</keyword>
<evidence type="ECO:0000313" key="4">
    <source>
        <dbReference type="Proteomes" id="UP000784294"/>
    </source>
</evidence>
<comment type="caution">
    <text evidence="3">The sequence shown here is derived from an EMBL/GenBank/DDBJ whole genome shotgun (WGS) entry which is preliminary data.</text>
</comment>
<evidence type="ECO:0000313" key="3">
    <source>
        <dbReference type="EMBL" id="VEL20724.1"/>
    </source>
</evidence>
<dbReference type="AlphaFoldDB" id="A0A448WUP5"/>
<accession>A0A448WUP5</accession>
<keyword evidence="2" id="KW-0732">Signal</keyword>
<dbReference type="EMBL" id="CAAALY010047739">
    <property type="protein sequence ID" value="VEL20724.1"/>
    <property type="molecule type" value="Genomic_DNA"/>
</dbReference>
<gene>
    <name evidence="3" type="ORF">PXEA_LOCUS14164</name>
</gene>
<evidence type="ECO:0000256" key="1">
    <source>
        <dbReference type="SAM" id="Phobius"/>
    </source>
</evidence>
<protein>
    <recommendedName>
        <fullName evidence="5">NADH:ubiquinone reductase (H(+)-translocating)</fullName>
    </recommendedName>
</protein>
<reference evidence="3" key="1">
    <citation type="submission" date="2018-11" db="EMBL/GenBank/DDBJ databases">
        <authorList>
            <consortium name="Pathogen Informatics"/>
        </authorList>
    </citation>
    <scope>NUCLEOTIDE SEQUENCE</scope>
</reference>
<name>A0A448WUP5_9PLAT</name>
<keyword evidence="1" id="KW-1133">Transmembrane helix</keyword>
<keyword evidence="1" id="KW-0812">Transmembrane</keyword>
<sequence>MVPTDTHLQPFLLLFLLPRCLEGGCAILTEITYGLTIEMAALFVVAIIGLLAMTSDIGLAFYITYLSTAGLLIIVLTFFLIVFSSNNHDPHKLGKAASFALLSRLYSLSRGDLPACHVLRLMFPLS</sequence>
<evidence type="ECO:0000256" key="2">
    <source>
        <dbReference type="SAM" id="SignalP"/>
    </source>
</evidence>
<proteinExistence type="predicted"/>
<organism evidence="3 4">
    <name type="scientific">Protopolystoma xenopodis</name>
    <dbReference type="NCBI Taxonomy" id="117903"/>
    <lineage>
        <taxon>Eukaryota</taxon>
        <taxon>Metazoa</taxon>
        <taxon>Spiralia</taxon>
        <taxon>Lophotrochozoa</taxon>
        <taxon>Platyhelminthes</taxon>
        <taxon>Monogenea</taxon>
        <taxon>Polyopisthocotylea</taxon>
        <taxon>Polystomatidea</taxon>
        <taxon>Polystomatidae</taxon>
        <taxon>Protopolystoma</taxon>
    </lineage>
</organism>
<feature type="transmembrane region" description="Helical" evidence="1">
    <location>
        <begin position="59"/>
        <end position="83"/>
    </location>
</feature>
<feature type="chain" id="PRO_5019504114" description="NADH:ubiquinone reductase (H(+)-translocating)" evidence="2">
    <location>
        <begin position="24"/>
        <end position="126"/>
    </location>
</feature>
<evidence type="ECO:0008006" key="5">
    <source>
        <dbReference type="Google" id="ProtNLM"/>
    </source>
</evidence>
<feature type="signal peptide" evidence="2">
    <location>
        <begin position="1"/>
        <end position="23"/>
    </location>
</feature>
<keyword evidence="1" id="KW-0472">Membrane</keyword>
<feature type="transmembrane region" description="Helical" evidence="1">
    <location>
        <begin position="33"/>
        <end position="52"/>
    </location>
</feature>